<dbReference type="EMBL" id="CP005290">
    <property type="protein sequence ID" value="AGK62031.1"/>
    <property type="molecule type" value="Genomic_DNA"/>
</dbReference>
<feature type="domain" description="NAD-dependent epimerase/dehydratase" evidence="2">
    <location>
        <begin position="5"/>
        <end position="229"/>
    </location>
</feature>
<gene>
    <name evidence="3" type="ORF">Asulf_02071</name>
</gene>
<dbReference type="STRING" id="387631.Asulf_02071"/>
<reference evidence="3 4" key="1">
    <citation type="journal article" date="2013" name="Genome Announc.">
        <title>Complete Genome Sequence of the Thermophilic and Facultatively Chemolithoautotrophic Sulfate Reducer Archaeoglobus sulfaticallidus Strain PM70-1T.</title>
        <authorList>
            <person name="Stokke R."/>
            <person name="Hocking W.P."/>
            <person name="Steinsbu B.O."/>
            <person name="Steen I.H."/>
        </authorList>
    </citation>
    <scope>NUCLEOTIDE SEQUENCE [LARGE SCALE GENOMIC DNA]</scope>
    <source>
        <strain evidence="3">PM70-1</strain>
    </source>
</reference>
<dbReference type="OrthoDB" id="4907at2157"/>
<dbReference type="Proteomes" id="UP000013307">
    <property type="component" value="Chromosome"/>
</dbReference>
<keyword evidence="4" id="KW-1185">Reference proteome</keyword>
<name>N0BN54_9EURY</name>
<dbReference type="PANTHER" id="PTHR43725:SF53">
    <property type="entry name" value="UDP-ARABINOSE 4-EPIMERASE 1"/>
    <property type="match status" value="1"/>
</dbReference>
<dbReference type="Gene3D" id="3.40.50.720">
    <property type="entry name" value="NAD(P)-binding Rossmann-like Domain"/>
    <property type="match status" value="1"/>
</dbReference>
<dbReference type="CDD" id="cd08946">
    <property type="entry name" value="SDR_e"/>
    <property type="match status" value="1"/>
</dbReference>
<evidence type="ECO:0000313" key="4">
    <source>
        <dbReference type="Proteomes" id="UP000013307"/>
    </source>
</evidence>
<dbReference type="InterPro" id="IPR001509">
    <property type="entry name" value="Epimerase_deHydtase"/>
</dbReference>
<dbReference type="InterPro" id="IPR036291">
    <property type="entry name" value="NAD(P)-bd_dom_sf"/>
</dbReference>
<sequence length="301" mass="33743">MRIGVTGAGGYVGAGLCSKLMEKHEVVMLDNFYKAQIGSIGGKKIIWADIRDRAEMESLLRDCDVIVHLAAISGVAECDEMPERAYDVNIIGTENICWICRKYGIDMIFPSSMAVVGNPVEIPITPRHPRNPLNMYGFTKWVNEENIRAFSKNSFNALIFMKTNLYGEYEVDGNRISKNTVINIFANKAKRNENLTVHKPGTQTRDFIHVLDVIDAYLLAIENMPEGFNIVTLAGGECLSVLDIANLVQKYSDVGIDLVENPRKKETHAPNFEVDTSEIKELIGFESKRKVEEEVRKLLGI</sequence>
<proteinExistence type="inferred from homology"/>
<dbReference type="RefSeq" id="WP_015591627.1">
    <property type="nucleotide sequence ID" value="NC_021169.1"/>
</dbReference>
<accession>N0BN54</accession>
<evidence type="ECO:0000313" key="3">
    <source>
        <dbReference type="EMBL" id="AGK62031.1"/>
    </source>
</evidence>
<dbReference type="Pfam" id="PF01370">
    <property type="entry name" value="Epimerase"/>
    <property type="match status" value="1"/>
</dbReference>
<dbReference type="HOGENOM" id="CLU_007383_1_7_2"/>
<dbReference type="GeneID" id="15393705"/>
<dbReference type="eggNOG" id="arCOG01376">
    <property type="taxonomic scope" value="Archaea"/>
</dbReference>
<dbReference type="KEGG" id="ast:Asulf_02071"/>
<dbReference type="PANTHER" id="PTHR43725">
    <property type="entry name" value="UDP-GLUCOSE 4-EPIMERASE"/>
    <property type="match status" value="1"/>
</dbReference>
<dbReference type="SUPFAM" id="SSF51735">
    <property type="entry name" value="NAD(P)-binding Rossmann-fold domains"/>
    <property type="match status" value="1"/>
</dbReference>
<organism evidence="3 4">
    <name type="scientific">Archaeoglobus sulfaticallidus PM70-1</name>
    <dbReference type="NCBI Taxonomy" id="387631"/>
    <lineage>
        <taxon>Archaea</taxon>
        <taxon>Methanobacteriati</taxon>
        <taxon>Methanobacteriota</taxon>
        <taxon>Archaeoglobi</taxon>
        <taxon>Archaeoglobales</taxon>
        <taxon>Archaeoglobaceae</taxon>
        <taxon>Archaeoglobus</taxon>
    </lineage>
</organism>
<protein>
    <submittedName>
        <fullName evidence="3">UDP-glucose 4-epimerase</fullName>
    </submittedName>
</protein>
<evidence type="ECO:0000256" key="1">
    <source>
        <dbReference type="ARBA" id="ARBA00007637"/>
    </source>
</evidence>
<comment type="similarity">
    <text evidence="1">Belongs to the NAD(P)-dependent epimerase/dehydratase family.</text>
</comment>
<evidence type="ECO:0000259" key="2">
    <source>
        <dbReference type="Pfam" id="PF01370"/>
    </source>
</evidence>
<dbReference type="AlphaFoldDB" id="N0BN54"/>